<feature type="domain" description="Amidohydrolase 3" evidence="1">
    <location>
        <begin position="99"/>
        <end position="398"/>
    </location>
</feature>
<dbReference type="EMBL" id="JBHLUX010000002">
    <property type="protein sequence ID" value="MFC0469189.1"/>
    <property type="molecule type" value="Genomic_DNA"/>
</dbReference>
<dbReference type="PANTHER" id="PTHR32027:SF0">
    <property type="entry name" value="CYTOSINE DEAMINASE"/>
    <property type="match status" value="1"/>
</dbReference>
<sequence>MDLLFTCCKNPTFNTLIDIGVKNGKITYIEEHDGRHTDAKEIIDLGGNLLLPGLVESHIHLDKAYLLDRLPGDVTTLRDAIEKTTELKHGYTAVDIEKRSLQVIRQAVNRGVTKMRCHVEIDPISQLVGLETTLALKERVKDSIDLQIVAFPQEGIFNDDQTARLMEQAMVMGADVVGGITYNDRDVEEHLDFVFRLAEKHNKPVDLHVDFSDRPEELAILDVIRFTKTFGMQNRVAVGHLTSLGSVERGQAAEIAADIARAGIHVISLPATDLYLNGRGDNECVRRGLTPVQLLLDHKANVVYGSNNIQNAFTPFGTADPLDIGFLLAQTSHMGSEQDALKLIEMVTTNAAASLGFQHYGVKIGADADLVVCSVNDVRTLLYTRPERERVYKKGKLVAKSTIQVTSYVEERMTT</sequence>
<keyword evidence="3" id="KW-1185">Reference proteome</keyword>
<dbReference type="InterPro" id="IPR013108">
    <property type="entry name" value="Amidohydro_3"/>
</dbReference>
<dbReference type="RefSeq" id="WP_335963485.1">
    <property type="nucleotide sequence ID" value="NZ_JAXBLX010000052.1"/>
</dbReference>
<dbReference type="Proteomes" id="UP001589838">
    <property type="component" value="Unassembled WGS sequence"/>
</dbReference>
<dbReference type="Gene3D" id="2.30.40.10">
    <property type="entry name" value="Urease, subunit C, domain 1"/>
    <property type="match status" value="1"/>
</dbReference>
<evidence type="ECO:0000313" key="2">
    <source>
        <dbReference type="EMBL" id="MFC0469189.1"/>
    </source>
</evidence>
<dbReference type="InterPro" id="IPR052349">
    <property type="entry name" value="Metallo-hydrolase_Enzymes"/>
</dbReference>
<protein>
    <submittedName>
        <fullName evidence="2">Amidohydrolase family protein</fullName>
    </submittedName>
</protein>
<dbReference type="Gene3D" id="3.20.20.140">
    <property type="entry name" value="Metal-dependent hydrolases"/>
    <property type="match status" value="1"/>
</dbReference>
<gene>
    <name evidence="2" type="ORF">ACFFHM_01130</name>
</gene>
<organism evidence="2 3">
    <name type="scientific">Halalkalibacter kiskunsagensis</name>
    <dbReference type="NCBI Taxonomy" id="1548599"/>
    <lineage>
        <taxon>Bacteria</taxon>
        <taxon>Bacillati</taxon>
        <taxon>Bacillota</taxon>
        <taxon>Bacilli</taxon>
        <taxon>Bacillales</taxon>
        <taxon>Bacillaceae</taxon>
        <taxon>Halalkalibacter</taxon>
    </lineage>
</organism>
<accession>A0ABV6K7A1</accession>
<dbReference type="InterPro" id="IPR032466">
    <property type="entry name" value="Metal_Hydrolase"/>
</dbReference>
<evidence type="ECO:0000313" key="3">
    <source>
        <dbReference type="Proteomes" id="UP001589838"/>
    </source>
</evidence>
<dbReference type="PANTHER" id="PTHR32027">
    <property type="entry name" value="CYTOSINE DEAMINASE"/>
    <property type="match status" value="1"/>
</dbReference>
<dbReference type="CDD" id="cd01293">
    <property type="entry name" value="Bact_CD"/>
    <property type="match status" value="1"/>
</dbReference>
<evidence type="ECO:0000259" key="1">
    <source>
        <dbReference type="Pfam" id="PF07969"/>
    </source>
</evidence>
<proteinExistence type="predicted"/>
<comment type="caution">
    <text evidence="2">The sequence shown here is derived from an EMBL/GenBank/DDBJ whole genome shotgun (WGS) entry which is preliminary data.</text>
</comment>
<dbReference type="InterPro" id="IPR011059">
    <property type="entry name" value="Metal-dep_hydrolase_composite"/>
</dbReference>
<name>A0ABV6K7A1_9BACI</name>
<dbReference type="Pfam" id="PF07969">
    <property type="entry name" value="Amidohydro_3"/>
    <property type="match status" value="1"/>
</dbReference>
<dbReference type="SUPFAM" id="SSF51338">
    <property type="entry name" value="Composite domain of metallo-dependent hydrolases"/>
    <property type="match status" value="1"/>
</dbReference>
<reference evidence="2 3" key="1">
    <citation type="submission" date="2024-09" db="EMBL/GenBank/DDBJ databases">
        <authorList>
            <person name="Sun Q."/>
            <person name="Mori K."/>
        </authorList>
    </citation>
    <scope>NUCLEOTIDE SEQUENCE [LARGE SCALE GENOMIC DNA]</scope>
    <source>
        <strain evidence="2 3">NCAIM B.02610</strain>
    </source>
</reference>
<dbReference type="SUPFAM" id="SSF51556">
    <property type="entry name" value="Metallo-dependent hydrolases"/>
    <property type="match status" value="1"/>
</dbReference>